<dbReference type="GO" id="GO:0019563">
    <property type="term" value="P:glycerol catabolic process"/>
    <property type="evidence" value="ECO:0007669"/>
    <property type="project" value="TreeGrafter"/>
</dbReference>
<comment type="pathway">
    <text evidence="2 13 14">Carbohydrate biosynthesis; gluconeogenesis.</text>
</comment>
<dbReference type="PROSITE" id="PS51440">
    <property type="entry name" value="TIM_2"/>
    <property type="match status" value="1"/>
</dbReference>
<dbReference type="GO" id="GO:0004807">
    <property type="term" value="F:triose-phosphate isomerase activity"/>
    <property type="evidence" value="ECO:0007669"/>
    <property type="project" value="UniProtKB-UniRule"/>
</dbReference>
<evidence type="ECO:0000256" key="14">
    <source>
        <dbReference type="RuleBase" id="RU363013"/>
    </source>
</evidence>
<comment type="caution">
    <text evidence="13">Lacks conserved residue(s) required for the propagation of feature annotation.</text>
</comment>
<dbReference type="InterPro" id="IPR035990">
    <property type="entry name" value="TIM_sf"/>
</dbReference>
<evidence type="ECO:0000256" key="6">
    <source>
        <dbReference type="ARBA" id="ARBA00011940"/>
    </source>
</evidence>
<keyword evidence="16" id="KW-1185">Reference proteome</keyword>
<dbReference type="InterPro" id="IPR013785">
    <property type="entry name" value="Aldolase_TIM"/>
</dbReference>
<evidence type="ECO:0000313" key="16">
    <source>
        <dbReference type="Proteomes" id="UP000069926"/>
    </source>
</evidence>
<gene>
    <name evidence="13 15" type="primary">tpiA</name>
    <name evidence="15" type="ORF">AUT07_00401</name>
</gene>
<comment type="pathway">
    <text evidence="13 14">Carbohydrate degradation; glycolysis; D-glyceraldehyde 3-phosphate from glycerone phosphate: step 1/1.</text>
</comment>
<evidence type="ECO:0000256" key="10">
    <source>
        <dbReference type="ARBA" id="ARBA00023152"/>
    </source>
</evidence>
<dbReference type="EC" id="5.3.1.1" evidence="6 13"/>
<evidence type="ECO:0000256" key="9">
    <source>
        <dbReference type="ARBA" id="ARBA00022490"/>
    </source>
</evidence>
<dbReference type="GO" id="GO:0046166">
    <property type="term" value="P:glyceraldehyde-3-phosphate biosynthetic process"/>
    <property type="evidence" value="ECO:0007669"/>
    <property type="project" value="TreeGrafter"/>
</dbReference>
<dbReference type="PANTHER" id="PTHR21139">
    <property type="entry name" value="TRIOSEPHOSPHATE ISOMERASE"/>
    <property type="match status" value="1"/>
</dbReference>
<dbReference type="InterPro" id="IPR022896">
    <property type="entry name" value="TrioseP_Isoase_bac/euk"/>
</dbReference>
<dbReference type="KEGG" id="asy:AUT07_00401"/>
<protein>
    <recommendedName>
        <fullName evidence="7 13">Triosephosphate isomerase</fullName>
        <shortName evidence="13">TIM</shortName>
        <shortName evidence="13">TPI</shortName>
        <ecNumber evidence="6 13">5.3.1.1</ecNumber>
    </recommendedName>
    <alternativeName>
        <fullName evidence="13">Triose-phosphate isomerase</fullName>
    </alternativeName>
</protein>
<dbReference type="PROSITE" id="PS00171">
    <property type="entry name" value="TIM_1"/>
    <property type="match status" value="1"/>
</dbReference>
<dbReference type="Gene3D" id="3.20.20.70">
    <property type="entry name" value="Aldolase class I"/>
    <property type="match status" value="1"/>
</dbReference>
<comment type="pathway">
    <text evidence="3">Carbohydrate metabolism; erythritol degradation.</text>
</comment>
<evidence type="ECO:0000256" key="12">
    <source>
        <dbReference type="ARBA" id="ARBA00055680"/>
    </source>
</evidence>
<evidence type="ECO:0000256" key="8">
    <source>
        <dbReference type="ARBA" id="ARBA00022432"/>
    </source>
</evidence>
<evidence type="ECO:0000256" key="13">
    <source>
        <dbReference type="HAMAP-Rule" id="MF_00147"/>
    </source>
</evidence>
<dbReference type="HAMAP" id="MF_00147_B">
    <property type="entry name" value="TIM_B"/>
    <property type="match status" value="1"/>
</dbReference>
<feature type="active site" description="Proton acceptor" evidence="13">
    <location>
        <position position="167"/>
    </location>
</feature>
<comment type="function">
    <text evidence="12 13">Involved in the gluconeogenesis. Catalyzes stereospecifically the conversion of dihydroxyacetone phosphate (DHAP) to D-glyceraldehyde-3-phosphate (G3P).</text>
</comment>
<dbReference type="STRING" id="634113.AUT07_00401"/>
<dbReference type="SUPFAM" id="SSF51351">
    <property type="entry name" value="Triosephosphate isomerase (TIM)"/>
    <property type="match status" value="1"/>
</dbReference>
<dbReference type="Pfam" id="PF00121">
    <property type="entry name" value="TIM"/>
    <property type="match status" value="1"/>
</dbReference>
<evidence type="ECO:0000313" key="15">
    <source>
        <dbReference type="EMBL" id="AMA64974.1"/>
    </source>
</evidence>
<dbReference type="GO" id="GO:0006094">
    <property type="term" value="P:gluconeogenesis"/>
    <property type="evidence" value="ECO:0007669"/>
    <property type="project" value="UniProtKB-UniRule"/>
</dbReference>
<dbReference type="AlphaFoldDB" id="A0A0X9VED4"/>
<proteinExistence type="inferred from homology"/>
<dbReference type="Proteomes" id="UP000069926">
    <property type="component" value="Chromosome"/>
</dbReference>
<evidence type="ECO:0000256" key="2">
    <source>
        <dbReference type="ARBA" id="ARBA00004742"/>
    </source>
</evidence>
<dbReference type="UniPathway" id="UPA00138"/>
<sequence length="255" mass="28369">MHYPLIIGNWKLNGNTKIIEEFVQILHKKLNNITKCNIVIAPPTIYLSQVKKALTGSNIELSAQDVDINISGAFTGETSAEMLKDIGVKYTIIGHSERRIHHKETNEQISKKFLILKSKELIPILCIGDTQEEYNSGKTEKVCINQIDIILNKLGIHAFKNTVIAYEPIWAIGSGKSASPTHAQAVHKHIRNYLAKENYSIAKQVIIQYGGSVNANNAAEFFIQPDIDGVLVGSASLNLDSFMSIIYAALKKYNY</sequence>
<keyword evidence="11 13" id="KW-0413">Isomerase</keyword>
<evidence type="ECO:0000256" key="7">
    <source>
        <dbReference type="ARBA" id="ARBA00019397"/>
    </source>
</evidence>
<keyword evidence="8 13" id="KW-0312">Gluconeogenesis</keyword>
<dbReference type="PANTHER" id="PTHR21139:SF42">
    <property type="entry name" value="TRIOSEPHOSPHATE ISOMERASE"/>
    <property type="match status" value="1"/>
</dbReference>
<evidence type="ECO:0000256" key="5">
    <source>
        <dbReference type="ARBA" id="ARBA00011738"/>
    </source>
</evidence>
<feature type="binding site" evidence="13">
    <location>
        <begin position="9"/>
        <end position="11"/>
    </location>
    <ligand>
        <name>substrate</name>
    </ligand>
</feature>
<evidence type="ECO:0000256" key="1">
    <source>
        <dbReference type="ARBA" id="ARBA00000474"/>
    </source>
</evidence>
<feature type="binding site" evidence="13">
    <location>
        <position position="212"/>
    </location>
    <ligand>
        <name>substrate</name>
    </ligand>
</feature>
<dbReference type="UniPathway" id="UPA00109">
    <property type="reaction ID" value="UER00189"/>
</dbReference>
<dbReference type="InterPro" id="IPR020861">
    <property type="entry name" value="Triosephosphate_isomerase_AS"/>
</dbReference>
<comment type="subcellular location">
    <subcellularLocation>
        <location evidence="13 14">Cytoplasm</location>
    </subcellularLocation>
</comment>
<reference evidence="15 16" key="1">
    <citation type="submission" date="2016-01" db="EMBL/GenBank/DDBJ databases">
        <title>Genome sequence of Ca. Arsenophonus lipopteni, the exclusive symbiont of a blood sucking fly Lipoptena cervi (Diptera: Hippoboscidae).</title>
        <authorList>
            <person name="Novakova E."/>
            <person name="Hypsa V."/>
            <person name="Nguyen P."/>
            <person name="Husnik F."/>
            <person name="Darby A.C."/>
        </authorList>
    </citation>
    <scope>NUCLEOTIDE SEQUENCE [LARGE SCALE GENOMIC DNA]</scope>
    <source>
        <strain evidence="15 16">CB</strain>
    </source>
</reference>
<keyword evidence="10 13" id="KW-0324">Glycolysis</keyword>
<comment type="subunit">
    <text evidence="5 13 14">Homodimer.</text>
</comment>
<accession>A0A0X9VED4</accession>
<dbReference type="OrthoDB" id="9809429at2"/>
<dbReference type="FunFam" id="3.20.20.70:FF:000020">
    <property type="entry name" value="Triosephosphate isomerase"/>
    <property type="match status" value="1"/>
</dbReference>
<dbReference type="PATRIC" id="fig|634113.3.peg.386"/>
<dbReference type="CDD" id="cd00311">
    <property type="entry name" value="TIM"/>
    <property type="match status" value="1"/>
</dbReference>
<dbReference type="NCBIfam" id="TIGR00419">
    <property type="entry name" value="tim"/>
    <property type="match status" value="1"/>
</dbReference>
<feature type="active site" description="Electrophile" evidence="13">
    <location>
        <position position="95"/>
    </location>
</feature>
<dbReference type="GO" id="GO:0006096">
    <property type="term" value="P:glycolytic process"/>
    <property type="evidence" value="ECO:0007669"/>
    <property type="project" value="UniProtKB-UniRule"/>
</dbReference>
<dbReference type="InterPro" id="IPR000652">
    <property type="entry name" value="Triosephosphate_isomerase"/>
</dbReference>
<evidence type="ECO:0000256" key="4">
    <source>
        <dbReference type="ARBA" id="ARBA00007422"/>
    </source>
</evidence>
<evidence type="ECO:0000256" key="11">
    <source>
        <dbReference type="ARBA" id="ARBA00023235"/>
    </source>
</evidence>
<feature type="binding site" evidence="13">
    <location>
        <position position="173"/>
    </location>
    <ligand>
        <name>substrate</name>
    </ligand>
</feature>
<comment type="similarity">
    <text evidence="4 13 14">Belongs to the triosephosphate isomerase family.</text>
</comment>
<dbReference type="GO" id="GO:0005829">
    <property type="term" value="C:cytosol"/>
    <property type="evidence" value="ECO:0007669"/>
    <property type="project" value="TreeGrafter"/>
</dbReference>
<comment type="catalytic activity">
    <reaction evidence="1 13 14">
        <text>D-glyceraldehyde 3-phosphate = dihydroxyacetone phosphate</text>
        <dbReference type="Rhea" id="RHEA:18585"/>
        <dbReference type="ChEBI" id="CHEBI:57642"/>
        <dbReference type="ChEBI" id="CHEBI:59776"/>
        <dbReference type="EC" id="5.3.1.1"/>
    </reaction>
</comment>
<dbReference type="EMBL" id="CP013920">
    <property type="protein sequence ID" value="AMA64974.1"/>
    <property type="molecule type" value="Genomic_DNA"/>
</dbReference>
<evidence type="ECO:0000256" key="3">
    <source>
        <dbReference type="ARBA" id="ARBA00004939"/>
    </source>
</evidence>
<name>A0A0X9VED4_9GAMM</name>
<dbReference type="RefSeq" id="WP_066283510.1">
    <property type="nucleotide sequence ID" value="NZ_CP013920.1"/>
</dbReference>
<keyword evidence="9 13" id="KW-0963">Cytoplasm</keyword>
<organism evidence="15 16">
    <name type="scientific">Candidatus Arsenophonus lipoptenae</name>
    <dbReference type="NCBI Taxonomy" id="634113"/>
    <lineage>
        <taxon>Bacteria</taxon>
        <taxon>Pseudomonadati</taxon>
        <taxon>Pseudomonadota</taxon>
        <taxon>Gammaproteobacteria</taxon>
        <taxon>Enterobacterales</taxon>
        <taxon>Morganellaceae</taxon>
        <taxon>Arsenophonus</taxon>
    </lineage>
</organism>